<organism evidence="1 2">
    <name type="scientific">Carex littledalei</name>
    <dbReference type="NCBI Taxonomy" id="544730"/>
    <lineage>
        <taxon>Eukaryota</taxon>
        <taxon>Viridiplantae</taxon>
        <taxon>Streptophyta</taxon>
        <taxon>Embryophyta</taxon>
        <taxon>Tracheophyta</taxon>
        <taxon>Spermatophyta</taxon>
        <taxon>Magnoliopsida</taxon>
        <taxon>Liliopsida</taxon>
        <taxon>Poales</taxon>
        <taxon>Cyperaceae</taxon>
        <taxon>Cyperoideae</taxon>
        <taxon>Cariceae</taxon>
        <taxon>Carex</taxon>
        <taxon>Carex subgen. Euthyceras</taxon>
    </lineage>
</organism>
<proteinExistence type="predicted"/>
<name>A0A833QFJ5_9POAL</name>
<dbReference type="AlphaFoldDB" id="A0A833QFJ5"/>
<keyword evidence="2" id="KW-1185">Reference proteome</keyword>
<evidence type="ECO:0000313" key="1">
    <source>
        <dbReference type="EMBL" id="KAF3321669.1"/>
    </source>
</evidence>
<dbReference type="EMBL" id="SWLB01000026">
    <property type="protein sequence ID" value="KAF3321669.1"/>
    <property type="molecule type" value="Genomic_DNA"/>
</dbReference>
<evidence type="ECO:0000313" key="2">
    <source>
        <dbReference type="Proteomes" id="UP000623129"/>
    </source>
</evidence>
<reference evidence="1" key="1">
    <citation type="submission" date="2020-01" db="EMBL/GenBank/DDBJ databases">
        <title>Genome sequence of Kobresia littledalei, the first chromosome-level genome in the family Cyperaceae.</title>
        <authorList>
            <person name="Qu G."/>
        </authorList>
    </citation>
    <scope>NUCLEOTIDE SEQUENCE</scope>
    <source>
        <strain evidence="1">C.B.Clarke</strain>
        <tissue evidence="1">Leaf</tissue>
    </source>
</reference>
<protein>
    <submittedName>
        <fullName evidence="1">Uncharacterized protein</fullName>
    </submittedName>
</protein>
<gene>
    <name evidence="1" type="ORF">FCM35_KLT13885</name>
</gene>
<accession>A0A833QFJ5</accession>
<dbReference type="Proteomes" id="UP000623129">
    <property type="component" value="Unassembled WGS sequence"/>
</dbReference>
<comment type="caution">
    <text evidence="1">The sequence shown here is derived from an EMBL/GenBank/DDBJ whole genome shotgun (WGS) entry which is preliminary data.</text>
</comment>
<sequence>MHLNQPPLLFSASYNYPPAPHSLGLSTPHSKTFRRPLSLKRENGVSQKGSQTIVKDRSSWVITAYLASDGWGPHHLLSSSSYSLEVEISGRNLLLEKNRSPAPHGGRGALPSAGGSPSDLLFLAGGGFFYLLIPSS</sequence>
<dbReference type="OrthoDB" id="1701242at2759"/>